<name>A0A375HZQ7_9BURK</name>
<dbReference type="Proteomes" id="UP000256710">
    <property type="component" value="Unassembled WGS sequence"/>
</dbReference>
<keyword evidence="2" id="KW-0614">Plasmid</keyword>
<keyword evidence="4" id="KW-1185">Reference proteome</keyword>
<evidence type="ECO:0000313" key="3">
    <source>
        <dbReference type="Proteomes" id="UP000255168"/>
    </source>
</evidence>
<geneLocation type="plasmid" evidence="2">
    <name>III</name>
</geneLocation>
<dbReference type="EMBL" id="OFTC01000072">
    <property type="protein sequence ID" value="SOZ40619.1"/>
    <property type="molecule type" value="Genomic_DNA"/>
</dbReference>
<accession>A0A375HZQ7</accession>
<gene>
    <name evidence="1" type="ORF">CBM2605_P300005</name>
    <name evidence="2" type="ORF">CBM2607_P10495</name>
</gene>
<protein>
    <submittedName>
        <fullName evidence="2">Uncharacterized protein</fullName>
    </submittedName>
</protein>
<evidence type="ECO:0000313" key="2">
    <source>
        <dbReference type="EMBL" id="SPD62496.1"/>
    </source>
</evidence>
<dbReference type="EMBL" id="LT984808">
    <property type="protein sequence ID" value="SPD62496.1"/>
    <property type="molecule type" value="Genomic_DNA"/>
</dbReference>
<proteinExistence type="predicted"/>
<organism evidence="2 3">
    <name type="scientific">Cupriavidus neocaledonicus</name>
    <dbReference type="NCBI Taxonomy" id="1040979"/>
    <lineage>
        <taxon>Bacteria</taxon>
        <taxon>Pseudomonadati</taxon>
        <taxon>Pseudomonadota</taxon>
        <taxon>Betaproteobacteria</taxon>
        <taxon>Burkholderiales</taxon>
        <taxon>Burkholderiaceae</taxon>
        <taxon>Cupriavidus</taxon>
    </lineage>
</organism>
<evidence type="ECO:0000313" key="1">
    <source>
        <dbReference type="EMBL" id="SOZ40619.1"/>
    </source>
</evidence>
<sequence>MKPMTVSARGTPCRSTMRWRLLPNLPRSVWLGPVCSVLGAGALLRWQASPDSTHPRFGALASNTDGLCALHLGKRRQQTDARHPQQGAAIAARVAKVDCGQPHQVTPGQYVPVQGAFELAGNDEARS</sequence>
<reference evidence="3 4" key="1">
    <citation type="submission" date="2018-01" db="EMBL/GenBank/DDBJ databases">
        <authorList>
            <person name="Clerissi C."/>
        </authorList>
    </citation>
    <scope>NUCLEOTIDE SEQUENCE [LARGE SCALE GENOMIC DNA]</scope>
    <source>
        <strain evidence="1">Cupriavidus taiwanensis STM 6082</strain>
        <strain evidence="2">Cupriavidus taiwanensis STM 6160</strain>
        <plasmid evidence="3">iii</plasmid>
        <plasmid evidence="2">III</plasmid>
    </source>
</reference>
<dbReference type="Proteomes" id="UP000255168">
    <property type="component" value="Plasmid III"/>
</dbReference>
<evidence type="ECO:0000313" key="4">
    <source>
        <dbReference type="Proteomes" id="UP000256710"/>
    </source>
</evidence>
<geneLocation type="plasmid" evidence="3">
    <name>iii</name>
</geneLocation>
<dbReference type="AlphaFoldDB" id="A0A375HZQ7"/>